<reference evidence="1 2" key="1">
    <citation type="submission" date="2018-03" db="EMBL/GenBank/DDBJ databases">
        <title>Genomic Encyclopedia of Archaeal and Bacterial Type Strains, Phase II (KMG-II): from individual species to whole genera.</title>
        <authorList>
            <person name="Goeker M."/>
        </authorList>
    </citation>
    <scope>NUCLEOTIDE SEQUENCE [LARGE SCALE GENOMIC DNA]</scope>
    <source>
        <strain evidence="1 2">DSM 43146</strain>
    </source>
</reference>
<protein>
    <recommendedName>
        <fullName evidence="3">Excreted virulence factor EspC (Type VII ESX diderm)</fullName>
    </recommendedName>
</protein>
<dbReference type="EMBL" id="PVMZ01000007">
    <property type="protein sequence ID" value="PRX20825.1"/>
    <property type="molecule type" value="Genomic_DNA"/>
</dbReference>
<evidence type="ECO:0000313" key="1">
    <source>
        <dbReference type="EMBL" id="PRX20825.1"/>
    </source>
</evidence>
<name>A0A2T0KC51_9ACTN</name>
<proteinExistence type="predicted"/>
<sequence>MADRLHVDPVSLEGIADQLLRSADGLGAAVSGAPGAPDAGMDTPIFDELLVHLGQSASGLAEGLGAAAARVTQANHTYADEDAGNAQSINGSR</sequence>
<evidence type="ECO:0000313" key="2">
    <source>
        <dbReference type="Proteomes" id="UP000239415"/>
    </source>
</evidence>
<comment type="caution">
    <text evidence="1">The sequence shown here is derived from an EMBL/GenBank/DDBJ whole genome shotgun (WGS) entry which is preliminary data.</text>
</comment>
<dbReference type="AlphaFoldDB" id="A0A2T0KC51"/>
<gene>
    <name evidence="1" type="ORF">CLV67_107102</name>
</gene>
<dbReference type="OrthoDB" id="3298000at2"/>
<dbReference type="Proteomes" id="UP000239415">
    <property type="component" value="Unassembled WGS sequence"/>
</dbReference>
<accession>A0A2T0KC51</accession>
<dbReference type="RefSeq" id="WP_106320049.1">
    <property type="nucleotide sequence ID" value="NZ_BOMO01000070.1"/>
</dbReference>
<evidence type="ECO:0008006" key="3">
    <source>
        <dbReference type="Google" id="ProtNLM"/>
    </source>
</evidence>
<organism evidence="1 2">
    <name type="scientific">Actinoplanes italicus</name>
    <dbReference type="NCBI Taxonomy" id="113567"/>
    <lineage>
        <taxon>Bacteria</taxon>
        <taxon>Bacillati</taxon>
        <taxon>Actinomycetota</taxon>
        <taxon>Actinomycetes</taxon>
        <taxon>Micromonosporales</taxon>
        <taxon>Micromonosporaceae</taxon>
        <taxon>Actinoplanes</taxon>
    </lineage>
</organism>
<keyword evidence="2" id="KW-1185">Reference proteome</keyword>